<dbReference type="OrthoDB" id="5405319at2"/>
<accession>A0A495WD48</accession>
<gene>
    <name evidence="1" type="ORF">DFR40_1510</name>
</gene>
<dbReference type="InterPro" id="IPR011009">
    <property type="entry name" value="Kinase-like_dom_sf"/>
</dbReference>
<dbReference type="Proteomes" id="UP000270626">
    <property type="component" value="Unassembled WGS sequence"/>
</dbReference>
<evidence type="ECO:0000313" key="1">
    <source>
        <dbReference type="EMBL" id="RKT59621.1"/>
    </source>
</evidence>
<protein>
    <submittedName>
        <fullName evidence="1">Lipopolysaccharide kinase (Kdo/WaaP) family protein</fullName>
    </submittedName>
</protein>
<dbReference type="InterPro" id="IPR027023">
    <property type="entry name" value="Put_LipoPS_kinase_InaA"/>
</dbReference>
<proteinExistence type="predicted"/>
<evidence type="ECO:0000313" key="2">
    <source>
        <dbReference type="Proteomes" id="UP000270626"/>
    </source>
</evidence>
<dbReference type="AlphaFoldDB" id="A0A495WD48"/>
<dbReference type="SUPFAM" id="SSF56112">
    <property type="entry name" value="Protein kinase-like (PK-like)"/>
    <property type="match status" value="1"/>
</dbReference>
<dbReference type="PIRSF" id="PIRSF026326">
    <property type="entry name" value="InaA"/>
    <property type="match status" value="1"/>
</dbReference>
<sequence>MSSSTPLQTPPTDFDGWWNAPGNWIEEPNVRRAGWSGMVTTRIGETLYFVKKQNNHLYRSLAHPFGQPTTSREFANIRRLAALGIRVPEPVFHGSRKTPEGFAGLLVTRELVGFIAIADARDLSAAATSRLAEAVGRTIGRMHGAGLQHSCLYDKHVMFRWQGEQAEIALIDLEKLRRPYLPWRAARHDLDQLRRHQTLWDAADWQRLLAAHRDARST</sequence>
<comment type="caution">
    <text evidence="1">The sequence shown here is derived from an EMBL/GenBank/DDBJ whole genome shotgun (WGS) entry which is preliminary data.</text>
</comment>
<keyword evidence="1" id="KW-0808">Transferase</keyword>
<dbReference type="Pfam" id="PF06293">
    <property type="entry name" value="Kdo"/>
    <property type="match status" value="1"/>
</dbReference>
<name>A0A495WD48_9RHOO</name>
<organism evidence="1 2">
    <name type="scientific">Azonexus fungiphilus</name>
    <dbReference type="NCBI Taxonomy" id="146940"/>
    <lineage>
        <taxon>Bacteria</taxon>
        <taxon>Pseudomonadati</taxon>
        <taxon>Pseudomonadota</taxon>
        <taxon>Betaproteobacteria</taxon>
        <taxon>Rhodocyclales</taxon>
        <taxon>Azonexaceae</taxon>
        <taxon>Azonexus</taxon>
    </lineage>
</organism>
<dbReference type="GO" id="GO:0016301">
    <property type="term" value="F:kinase activity"/>
    <property type="evidence" value="ECO:0007669"/>
    <property type="project" value="UniProtKB-KW"/>
</dbReference>
<dbReference type="RefSeq" id="WP_121457847.1">
    <property type="nucleotide sequence ID" value="NZ_RBXP01000013.1"/>
</dbReference>
<dbReference type="EMBL" id="RBXP01000013">
    <property type="protein sequence ID" value="RKT59621.1"/>
    <property type="molecule type" value="Genomic_DNA"/>
</dbReference>
<keyword evidence="2" id="KW-1185">Reference proteome</keyword>
<keyword evidence="1" id="KW-0418">Kinase</keyword>
<reference evidence="1 2" key="1">
    <citation type="submission" date="2018-10" db="EMBL/GenBank/DDBJ databases">
        <title>Genomic Encyclopedia of Type Strains, Phase IV (KMG-IV): sequencing the most valuable type-strain genomes for metagenomic binning, comparative biology and taxonomic classification.</title>
        <authorList>
            <person name="Goeker M."/>
        </authorList>
    </citation>
    <scope>NUCLEOTIDE SEQUENCE [LARGE SCALE GENOMIC DNA]</scope>
    <source>
        <strain evidence="1 2">DSM 23841</strain>
    </source>
</reference>